<dbReference type="Gene3D" id="3.40.1810.10">
    <property type="entry name" value="Transcription factor, MADS-box"/>
    <property type="match status" value="1"/>
</dbReference>
<dbReference type="GO" id="GO:0046983">
    <property type="term" value="F:protein dimerization activity"/>
    <property type="evidence" value="ECO:0007669"/>
    <property type="project" value="InterPro"/>
</dbReference>
<dbReference type="EMBL" id="JAKUCV010003770">
    <property type="protein sequence ID" value="KAJ4837668.1"/>
    <property type="molecule type" value="Genomic_DNA"/>
</dbReference>
<sequence length="189" mass="21374">MKMEDNKNKNKNGSRKQRRTEIKRIESGNGLYTAFVKRRDGLFRKTKELCARSGGNAVVVVFSPAAHKPHVFGHPSPDSVIHRFLNNDNPPLPSQSHQQQQQQPIINANIVRVEEEEEEGGAGSHHIVPASSAAAEPELIHGWWEEESPSGMDMEELRHFGASLGELRDNVTARIEDIKYRESRLINFF</sequence>
<keyword evidence="4" id="KW-0804">Transcription</keyword>
<evidence type="ECO:0000256" key="5">
    <source>
        <dbReference type="ARBA" id="ARBA00023242"/>
    </source>
</evidence>
<organism evidence="8 9">
    <name type="scientific">Turnera subulata</name>
    <dbReference type="NCBI Taxonomy" id="218843"/>
    <lineage>
        <taxon>Eukaryota</taxon>
        <taxon>Viridiplantae</taxon>
        <taxon>Streptophyta</taxon>
        <taxon>Embryophyta</taxon>
        <taxon>Tracheophyta</taxon>
        <taxon>Spermatophyta</taxon>
        <taxon>Magnoliopsida</taxon>
        <taxon>eudicotyledons</taxon>
        <taxon>Gunneridae</taxon>
        <taxon>Pentapetalae</taxon>
        <taxon>rosids</taxon>
        <taxon>fabids</taxon>
        <taxon>Malpighiales</taxon>
        <taxon>Passifloraceae</taxon>
        <taxon>Turnera</taxon>
    </lineage>
</organism>
<dbReference type="InterPro" id="IPR036879">
    <property type="entry name" value="TF_MADSbox_sf"/>
</dbReference>
<dbReference type="Proteomes" id="UP001141552">
    <property type="component" value="Unassembled WGS sequence"/>
</dbReference>
<dbReference type="PANTHER" id="PTHR11945">
    <property type="entry name" value="MADS BOX PROTEIN"/>
    <property type="match status" value="1"/>
</dbReference>
<feature type="region of interest" description="Disordered" evidence="6">
    <location>
        <begin position="1"/>
        <end position="21"/>
    </location>
</feature>
<evidence type="ECO:0000256" key="6">
    <source>
        <dbReference type="SAM" id="MobiDB-lite"/>
    </source>
</evidence>
<gene>
    <name evidence="8" type="ORF">Tsubulata_013880</name>
</gene>
<reference evidence="8" key="1">
    <citation type="submission" date="2022-02" db="EMBL/GenBank/DDBJ databases">
        <authorList>
            <person name="Henning P.M."/>
            <person name="McCubbin A.G."/>
            <person name="Shore J.S."/>
        </authorList>
    </citation>
    <scope>NUCLEOTIDE SEQUENCE</scope>
    <source>
        <strain evidence="8">F60SS</strain>
        <tissue evidence="8">Leaves</tissue>
    </source>
</reference>
<dbReference type="GO" id="GO:0005634">
    <property type="term" value="C:nucleus"/>
    <property type="evidence" value="ECO:0007669"/>
    <property type="project" value="UniProtKB-SubCell"/>
</dbReference>
<evidence type="ECO:0000256" key="4">
    <source>
        <dbReference type="ARBA" id="ARBA00023163"/>
    </source>
</evidence>
<dbReference type="PANTHER" id="PTHR11945:SF775">
    <property type="entry name" value="MADS-BOX DOMAIN-CONTAINING PROTEIN"/>
    <property type="match status" value="1"/>
</dbReference>
<comment type="subcellular location">
    <subcellularLocation>
        <location evidence="1">Nucleus</location>
    </subcellularLocation>
</comment>
<evidence type="ECO:0000313" key="8">
    <source>
        <dbReference type="EMBL" id="KAJ4837668.1"/>
    </source>
</evidence>
<accession>A0A9Q0FUA0</accession>
<comment type="caution">
    <text evidence="8">The sequence shown here is derived from an EMBL/GenBank/DDBJ whole genome shotgun (WGS) entry which is preliminary data.</text>
</comment>
<keyword evidence="5" id="KW-0539">Nucleus</keyword>
<keyword evidence="3" id="KW-0238">DNA-binding</keyword>
<feature type="domain" description="MADS-box" evidence="7">
    <location>
        <begin position="15"/>
        <end position="63"/>
    </location>
</feature>
<dbReference type="InterPro" id="IPR002100">
    <property type="entry name" value="TF_MADSbox"/>
</dbReference>
<evidence type="ECO:0000313" key="9">
    <source>
        <dbReference type="Proteomes" id="UP001141552"/>
    </source>
</evidence>
<dbReference type="PROSITE" id="PS50066">
    <property type="entry name" value="MADS_BOX_2"/>
    <property type="match status" value="1"/>
</dbReference>
<dbReference type="AlphaFoldDB" id="A0A9Q0FUA0"/>
<dbReference type="GO" id="GO:0000981">
    <property type="term" value="F:DNA-binding transcription factor activity, RNA polymerase II-specific"/>
    <property type="evidence" value="ECO:0007669"/>
    <property type="project" value="TreeGrafter"/>
</dbReference>
<feature type="compositionally biased region" description="Basic residues" evidence="6">
    <location>
        <begin position="9"/>
        <end position="18"/>
    </location>
</feature>
<evidence type="ECO:0000256" key="3">
    <source>
        <dbReference type="ARBA" id="ARBA00023125"/>
    </source>
</evidence>
<evidence type="ECO:0000256" key="2">
    <source>
        <dbReference type="ARBA" id="ARBA00023015"/>
    </source>
</evidence>
<evidence type="ECO:0000259" key="7">
    <source>
        <dbReference type="PROSITE" id="PS50066"/>
    </source>
</evidence>
<dbReference type="SMART" id="SM00432">
    <property type="entry name" value="MADS"/>
    <property type="match status" value="1"/>
</dbReference>
<proteinExistence type="predicted"/>
<keyword evidence="2" id="KW-0805">Transcription regulation</keyword>
<protein>
    <recommendedName>
        <fullName evidence="7">MADS-box domain-containing protein</fullName>
    </recommendedName>
</protein>
<dbReference type="GO" id="GO:0000978">
    <property type="term" value="F:RNA polymerase II cis-regulatory region sequence-specific DNA binding"/>
    <property type="evidence" value="ECO:0007669"/>
    <property type="project" value="TreeGrafter"/>
</dbReference>
<reference evidence="8" key="2">
    <citation type="journal article" date="2023" name="Plants (Basel)">
        <title>Annotation of the Turnera subulata (Passifloraceae) Draft Genome Reveals the S-Locus Evolved after the Divergence of Turneroideae from Passifloroideae in a Stepwise Manner.</title>
        <authorList>
            <person name="Henning P.M."/>
            <person name="Roalson E.H."/>
            <person name="Mir W."/>
            <person name="McCubbin A.G."/>
            <person name="Shore J.S."/>
        </authorList>
    </citation>
    <scope>NUCLEOTIDE SEQUENCE</scope>
    <source>
        <strain evidence="8">F60SS</strain>
    </source>
</reference>
<dbReference type="SUPFAM" id="SSF55455">
    <property type="entry name" value="SRF-like"/>
    <property type="match status" value="1"/>
</dbReference>
<evidence type="ECO:0000256" key="1">
    <source>
        <dbReference type="ARBA" id="ARBA00004123"/>
    </source>
</evidence>
<dbReference type="OrthoDB" id="817978at2759"/>
<dbReference type="Pfam" id="PF00319">
    <property type="entry name" value="SRF-TF"/>
    <property type="match status" value="1"/>
</dbReference>
<name>A0A9Q0FUA0_9ROSI</name>
<keyword evidence="9" id="KW-1185">Reference proteome</keyword>